<proteinExistence type="predicted"/>
<evidence type="ECO:0000256" key="1">
    <source>
        <dbReference type="ARBA" id="ARBA00004141"/>
    </source>
</evidence>
<comment type="caution">
    <text evidence="6">The sequence shown here is derived from an EMBL/GenBank/DDBJ whole genome shotgun (WGS) entry which is preliminary data.</text>
</comment>
<keyword evidence="7" id="KW-1185">Reference proteome</keyword>
<keyword evidence="4 5" id="KW-0472">Membrane</keyword>
<feature type="transmembrane region" description="Helical" evidence="5">
    <location>
        <begin position="168"/>
        <end position="188"/>
    </location>
</feature>
<reference evidence="7" key="1">
    <citation type="journal article" date="2019" name="Int. J. Syst. Evol. Microbiol.">
        <title>The Global Catalogue of Microorganisms (GCM) 10K type strain sequencing project: providing services to taxonomists for standard genome sequencing and annotation.</title>
        <authorList>
            <consortium name="The Broad Institute Genomics Platform"/>
            <consortium name="The Broad Institute Genome Sequencing Center for Infectious Disease"/>
            <person name="Wu L."/>
            <person name="Ma J."/>
        </authorList>
    </citation>
    <scope>NUCLEOTIDE SEQUENCE [LARGE SCALE GENOMIC DNA]</scope>
    <source>
        <strain evidence="7">CCUG 54518</strain>
    </source>
</reference>
<evidence type="ECO:0000313" key="7">
    <source>
        <dbReference type="Proteomes" id="UP001596495"/>
    </source>
</evidence>
<evidence type="ECO:0000256" key="2">
    <source>
        <dbReference type="ARBA" id="ARBA00022692"/>
    </source>
</evidence>
<evidence type="ECO:0000256" key="4">
    <source>
        <dbReference type="ARBA" id="ARBA00023136"/>
    </source>
</evidence>
<feature type="transmembrane region" description="Helical" evidence="5">
    <location>
        <begin position="224"/>
        <end position="249"/>
    </location>
</feature>
<name>A0ABW2RCM5_9BURK</name>
<protein>
    <submittedName>
        <fullName evidence="6">LrgB family protein</fullName>
    </submittedName>
</protein>
<comment type="subcellular location">
    <subcellularLocation>
        <location evidence="1">Membrane</location>
        <topology evidence="1">Multi-pass membrane protein</topology>
    </subcellularLocation>
</comment>
<sequence length="252" mass="25882">MNAGLPLAEGAAGRLADVWVYLSATPLLGLTVTLLMYQGAFVLYRRSGFHPLANPVAFSVIGLGLLLWATGTPYATYFEGAQFVHFLLGPATVALAVPLLEQLPRLKRLWLPLFGALVAGTLAATVSAIGIGWLLGASKATLASLAPKSVTTPVAMGIAEQIGGLPSLTAVLVVSTGILGAATARYLFDALRISDPAVRGFALGTAAHGIGTARAFQVSEEMGAFAGLAMGLSALFSALVLPAVAGLLLRWV</sequence>
<dbReference type="Proteomes" id="UP001596495">
    <property type="component" value="Unassembled WGS sequence"/>
</dbReference>
<keyword evidence="2 5" id="KW-0812">Transmembrane</keyword>
<accession>A0ABW2RCM5</accession>
<feature type="transmembrane region" description="Helical" evidence="5">
    <location>
        <begin position="200"/>
        <end position="218"/>
    </location>
</feature>
<gene>
    <name evidence="6" type="ORF">ACFQNJ_15155</name>
</gene>
<dbReference type="RefSeq" id="WP_382259091.1">
    <property type="nucleotide sequence ID" value="NZ_JBHTBX010000011.1"/>
</dbReference>
<dbReference type="PANTHER" id="PTHR30249">
    <property type="entry name" value="PUTATIVE SEROTONIN TRANSPORTER"/>
    <property type="match status" value="1"/>
</dbReference>
<dbReference type="PANTHER" id="PTHR30249:SF0">
    <property type="entry name" value="PLASTIDAL GLYCOLATE_GLYCERATE TRANSLOCATOR 1, CHLOROPLASTIC"/>
    <property type="match status" value="1"/>
</dbReference>
<dbReference type="EMBL" id="JBHTBX010000011">
    <property type="protein sequence ID" value="MFC7435852.1"/>
    <property type="molecule type" value="Genomic_DNA"/>
</dbReference>
<dbReference type="InterPro" id="IPR007300">
    <property type="entry name" value="CidB/LrgB"/>
</dbReference>
<keyword evidence="3 5" id="KW-1133">Transmembrane helix</keyword>
<evidence type="ECO:0000313" key="6">
    <source>
        <dbReference type="EMBL" id="MFC7435852.1"/>
    </source>
</evidence>
<organism evidence="6 7">
    <name type="scientific">Hydrogenophaga bisanensis</name>
    <dbReference type="NCBI Taxonomy" id="439611"/>
    <lineage>
        <taxon>Bacteria</taxon>
        <taxon>Pseudomonadati</taxon>
        <taxon>Pseudomonadota</taxon>
        <taxon>Betaproteobacteria</taxon>
        <taxon>Burkholderiales</taxon>
        <taxon>Comamonadaceae</taxon>
        <taxon>Hydrogenophaga</taxon>
    </lineage>
</organism>
<evidence type="ECO:0000256" key="5">
    <source>
        <dbReference type="SAM" id="Phobius"/>
    </source>
</evidence>
<feature type="transmembrane region" description="Helical" evidence="5">
    <location>
        <begin position="83"/>
        <end position="100"/>
    </location>
</feature>
<feature type="transmembrane region" description="Helical" evidence="5">
    <location>
        <begin position="109"/>
        <end position="135"/>
    </location>
</feature>
<dbReference type="Pfam" id="PF04172">
    <property type="entry name" value="LrgB"/>
    <property type="match status" value="1"/>
</dbReference>
<feature type="transmembrane region" description="Helical" evidence="5">
    <location>
        <begin position="56"/>
        <end position="77"/>
    </location>
</feature>
<feature type="transmembrane region" description="Helical" evidence="5">
    <location>
        <begin position="20"/>
        <end position="44"/>
    </location>
</feature>
<evidence type="ECO:0000256" key="3">
    <source>
        <dbReference type="ARBA" id="ARBA00022989"/>
    </source>
</evidence>